<comment type="caution">
    <text evidence="2">The sequence shown here is derived from an EMBL/GenBank/DDBJ whole genome shotgun (WGS) entry which is preliminary data.</text>
</comment>
<feature type="domain" description="Putative plant transposon protein" evidence="1">
    <location>
        <begin position="40"/>
        <end position="203"/>
    </location>
</feature>
<sequence>MEEYYLSFKKRHVIHAEAQFDVNSFRIAFPDIYQQIGLQDWGPFTIPVDLYFPELVWEFYASYKARQHYLQHNGSFATWPCLTLVWVCGLEVPVTPKAINSLYWVEPIPSHPIFNMKMDSKAQKFQWVSHIIAHGHPQWALSRGLINYHDLKYKARMWLDFVFARLIPSRSTSEVPIKVAILISCIMEGVQINVRELIAGQTVQANHVITLANKTYKDAQVLKRGKYIESEHSQPTMASSRTFEVPVRIAKAHTTSHPDLLMLAQKAKAPKNQLVKLAKAIPSMIHLAIQRALQLT</sequence>
<gene>
    <name evidence="2" type="ORF">HAX54_002262</name>
</gene>
<evidence type="ECO:0000313" key="2">
    <source>
        <dbReference type="EMBL" id="MCD7465974.1"/>
    </source>
</evidence>
<name>A0ABS8T3L9_DATST</name>
<protein>
    <recommendedName>
        <fullName evidence="1">Putative plant transposon protein domain-containing protein</fullName>
    </recommendedName>
</protein>
<dbReference type="InterPro" id="IPR046796">
    <property type="entry name" value="Transposase_32_dom"/>
</dbReference>
<dbReference type="EMBL" id="JACEIK010001102">
    <property type="protein sequence ID" value="MCD7465974.1"/>
    <property type="molecule type" value="Genomic_DNA"/>
</dbReference>
<proteinExistence type="predicted"/>
<evidence type="ECO:0000259" key="1">
    <source>
        <dbReference type="Pfam" id="PF20167"/>
    </source>
</evidence>
<evidence type="ECO:0000313" key="3">
    <source>
        <dbReference type="Proteomes" id="UP000823775"/>
    </source>
</evidence>
<dbReference type="Proteomes" id="UP000823775">
    <property type="component" value="Unassembled WGS sequence"/>
</dbReference>
<keyword evidence="3" id="KW-1185">Reference proteome</keyword>
<accession>A0ABS8T3L9</accession>
<organism evidence="2 3">
    <name type="scientific">Datura stramonium</name>
    <name type="common">Jimsonweed</name>
    <name type="synonym">Common thornapple</name>
    <dbReference type="NCBI Taxonomy" id="4076"/>
    <lineage>
        <taxon>Eukaryota</taxon>
        <taxon>Viridiplantae</taxon>
        <taxon>Streptophyta</taxon>
        <taxon>Embryophyta</taxon>
        <taxon>Tracheophyta</taxon>
        <taxon>Spermatophyta</taxon>
        <taxon>Magnoliopsida</taxon>
        <taxon>eudicotyledons</taxon>
        <taxon>Gunneridae</taxon>
        <taxon>Pentapetalae</taxon>
        <taxon>asterids</taxon>
        <taxon>lamiids</taxon>
        <taxon>Solanales</taxon>
        <taxon>Solanaceae</taxon>
        <taxon>Solanoideae</taxon>
        <taxon>Datureae</taxon>
        <taxon>Datura</taxon>
    </lineage>
</organism>
<dbReference type="Pfam" id="PF20167">
    <property type="entry name" value="Transposase_32"/>
    <property type="match status" value="1"/>
</dbReference>
<reference evidence="2 3" key="1">
    <citation type="journal article" date="2021" name="BMC Genomics">
        <title>Datura genome reveals duplications of psychoactive alkaloid biosynthetic genes and high mutation rate following tissue culture.</title>
        <authorList>
            <person name="Rajewski A."/>
            <person name="Carter-House D."/>
            <person name="Stajich J."/>
            <person name="Litt A."/>
        </authorList>
    </citation>
    <scope>NUCLEOTIDE SEQUENCE [LARGE SCALE GENOMIC DNA]</scope>
    <source>
        <strain evidence="2">AR-01</strain>
    </source>
</reference>